<evidence type="ECO:0000256" key="1">
    <source>
        <dbReference type="ARBA" id="ARBA00004442"/>
    </source>
</evidence>
<keyword evidence="4" id="KW-1185">Reference proteome</keyword>
<evidence type="ECO:0008006" key="5">
    <source>
        <dbReference type="Google" id="ProtNLM"/>
    </source>
</evidence>
<dbReference type="SUPFAM" id="SSF56925">
    <property type="entry name" value="OMPA-like"/>
    <property type="match status" value="1"/>
</dbReference>
<dbReference type="PANTHER" id="PTHR36920">
    <property type="match status" value="1"/>
</dbReference>
<proteinExistence type="predicted"/>
<organism evidence="3 4">
    <name type="scientific">Bordetella genomosp. 12</name>
    <dbReference type="NCBI Taxonomy" id="463035"/>
    <lineage>
        <taxon>Bacteria</taxon>
        <taxon>Pseudomonadati</taxon>
        <taxon>Pseudomonadota</taxon>
        <taxon>Betaproteobacteria</taxon>
        <taxon>Burkholderiales</taxon>
        <taxon>Alcaligenaceae</taxon>
        <taxon>Bordetella</taxon>
    </lineage>
</organism>
<dbReference type="Proteomes" id="UP000216429">
    <property type="component" value="Unassembled WGS sequence"/>
</dbReference>
<dbReference type="Gene3D" id="2.40.160.20">
    <property type="match status" value="1"/>
</dbReference>
<evidence type="ECO:0000256" key="2">
    <source>
        <dbReference type="SAM" id="SignalP"/>
    </source>
</evidence>
<dbReference type="GO" id="GO:0009279">
    <property type="term" value="C:cell outer membrane"/>
    <property type="evidence" value="ECO:0007669"/>
    <property type="project" value="UniProtKB-SubCell"/>
</dbReference>
<dbReference type="InterPro" id="IPR005618">
    <property type="entry name" value="OMPW"/>
</dbReference>
<feature type="chain" id="PRO_5012966802" description="OmpW family protein" evidence="2">
    <location>
        <begin position="31"/>
        <end position="230"/>
    </location>
</feature>
<dbReference type="GO" id="GO:0055085">
    <property type="term" value="P:transmembrane transport"/>
    <property type="evidence" value="ECO:0007669"/>
    <property type="project" value="TreeGrafter"/>
</dbReference>
<evidence type="ECO:0000313" key="4">
    <source>
        <dbReference type="Proteomes" id="UP000216429"/>
    </source>
</evidence>
<dbReference type="RefSeq" id="WP_094812442.1">
    <property type="nucleotide sequence ID" value="NZ_NEVU01000002.1"/>
</dbReference>
<comment type="caution">
    <text evidence="3">The sequence shown here is derived from an EMBL/GenBank/DDBJ whole genome shotgun (WGS) entry which is preliminary data.</text>
</comment>
<reference evidence="4" key="1">
    <citation type="submission" date="2017-05" db="EMBL/GenBank/DDBJ databases">
        <title>Complete and WGS of Bordetella genogroups.</title>
        <authorList>
            <person name="Spilker T."/>
            <person name="Lipuma J."/>
        </authorList>
    </citation>
    <scope>NUCLEOTIDE SEQUENCE [LARGE SCALE GENOMIC DNA]</scope>
    <source>
        <strain evidence="4">AU6712</strain>
    </source>
</reference>
<evidence type="ECO:0000313" key="3">
    <source>
        <dbReference type="EMBL" id="OZI74624.1"/>
    </source>
</evidence>
<feature type="signal peptide" evidence="2">
    <location>
        <begin position="1"/>
        <end position="30"/>
    </location>
</feature>
<sequence length="230" mass="24392">MRAKQWAGRAGKSLIAAFLACPAVGGLAQAQEAGAREEPGPWYLRAGLAWAAFDERADLKAGGQTVPGANAKVKDNLTLLAEFGYHFTPNIALGLLVGYPPTTTLSGAGSVSSVGKIGKVKYAPAALTLQYQFTQLERYSLYPYLGAGVTYMKIFNAKDGNVTHFDAKDAWGGVAQAGLEYRITPHLGVFLDVKKFIVHTKASGYLGPAPVRAAVTLDPLVTTVGLAFRF</sequence>
<dbReference type="InterPro" id="IPR011250">
    <property type="entry name" value="OMP/PagP_B-barrel"/>
</dbReference>
<name>A0A261VKF2_9BORD</name>
<accession>A0A261VKF2</accession>
<keyword evidence="2" id="KW-0732">Signal</keyword>
<gene>
    <name evidence="3" type="ORF">CAL22_09205</name>
</gene>
<dbReference type="OrthoDB" id="9807574at2"/>
<dbReference type="PANTHER" id="PTHR36920:SF1">
    <property type="entry name" value="OUTER MEMBRANE PROTEIN W"/>
    <property type="match status" value="1"/>
</dbReference>
<dbReference type="Pfam" id="PF03922">
    <property type="entry name" value="OmpW"/>
    <property type="match status" value="1"/>
</dbReference>
<protein>
    <recommendedName>
        <fullName evidence="5">OmpW family protein</fullName>
    </recommendedName>
</protein>
<dbReference type="AlphaFoldDB" id="A0A261VKF2"/>
<comment type="subcellular location">
    <subcellularLocation>
        <location evidence="1">Cell outer membrane</location>
    </subcellularLocation>
</comment>
<dbReference type="EMBL" id="NEVU01000002">
    <property type="protein sequence ID" value="OZI74624.1"/>
    <property type="molecule type" value="Genomic_DNA"/>
</dbReference>